<protein>
    <submittedName>
        <fullName evidence="1">Uncharacterized protein</fullName>
    </submittedName>
</protein>
<name>K4QVP1_STRDJ</name>
<dbReference type="PATRIC" id="fig|1214101.3.peg.63"/>
<evidence type="ECO:0000313" key="1">
    <source>
        <dbReference type="EMBL" id="CCK24444.1"/>
    </source>
</evidence>
<dbReference type="EMBL" id="HE971709">
    <property type="protein sequence ID" value="CCK24444.1"/>
    <property type="molecule type" value="Genomic_DNA"/>
</dbReference>
<proteinExistence type="predicted"/>
<sequence>MRVSSAGLPEAFGYFAWALENLPAVSGIAESLARDSDEPLDELDDAVRRSFLIETRQLPETFDRFPERGRWWSAWQPRWNLPEEPDLPRPTDYVDTVGAVPSRYLSAPEQYFGADSQSLGPMADAAAYRLMLNCFLMAFGEERSCLPWLGVLMLRGPLDRQFTIARFLHLMTNADGVDVGRYDSPPSRGLVLDWASAITRERVSFRGFSLERAVGAYRAALRRTDRWEG</sequence>
<dbReference type="RefSeq" id="WP_015654849.1">
    <property type="nucleotide sequence ID" value="NC_020504.1"/>
</dbReference>
<dbReference type="KEGG" id="sdv:BN159_0065"/>
<dbReference type="AlphaFoldDB" id="K4QVP1"/>
<dbReference type="STRING" id="1214101.BN159_0065"/>
<keyword evidence="2" id="KW-1185">Reference proteome</keyword>
<organism evidence="1 2">
    <name type="scientific">Streptomyces davaonensis (strain DSM 101723 / JCM 4913 / KCC S-0913 / 768)</name>
    <dbReference type="NCBI Taxonomy" id="1214101"/>
    <lineage>
        <taxon>Bacteria</taxon>
        <taxon>Bacillati</taxon>
        <taxon>Actinomycetota</taxon>
        <taxon>Actinomycetes</taxon>
        <taxon>Kitasatosporales</taxon>
        <taxon>Streptomycetaceae</taxon>
        <taxon>Streptomyces</taxon>
    </lineage>
</organism>
<reference evidence="1 2" key="1">
    <citation type="journal article" date="2012" name="J. Bacteriol.">
        <title>Genome sequence of the bacterium Streptomyces davawensis JCM 4913 and heterologous production of the unique antibiotic roseoflavin.</title>
        <authorList>
            <person name="Jankowitsch F."/>
            <person name="Schwarz J."/>
            <person name="Ruckert C."/>
            <person name="Gust B."/>
            <person name="Szczepanowski R."/>
            <person name="Blom J."/>
            <person name="Pelzer S."/>
            <person name="Kalinowski J."/>
            <person name="Mack M."/>
        </authorList>
    </citation>
    <scope>NUCLEOTIDE SEQUENCE [LARGE SCALE GENOMIC DNA]</scope>
    <source>
        <strain evidence="2">DSM 101723 / JCM 4913 / KCC S-0913 / 768</strain>
    </source>
</reference>
<gene>
    <name evidence="1" type="ORF">BN159_0065</name>
</gene>
<accession>K4QVP1</accession>
<dbReference type="OrthoDB" id="9917368at2"/>
<dbReference type="HOGENOM" id="CLU_1209213_0_0_11"/>
<evidence type="ECO:0000313" key="2">
    <source>
        <dbReference type="Proteomes" id="UP000008043"/>
    </source>
</evidence>
<dbReference type="Proteomes" id="UP000008043">
    <property type="component" value="Chromosome"/>
</dbReference>